<accession>A0ABX0NKL9</accession>
<evidence type="ECO:0000313" key="2">
    <source>
        <dbReference type="Proteomes" id="UP000621455"/>
    </source>
</evidence>
<proteinExistence type="predicted"/>
<protein>
    <submittedName>
        <fullName evidence="1">Uncharacterized protein</fullName>
    </submittedName>
</protein>
<gene>
    <name evidence="1" type="ORF">F2P44_33645</name>
</gene>
<comment type="caution">
    <text evidence="1">The sequence shown here is derived from an EMBL/GenBank/DDBJ whole genome shotgun (WGS) entry which is preliminary data.</text>
</comment>
<evidence type="ECO:0000313" key="1">
    <source>
        <dbReference type="EMBL" id="NHZ84159.1"/>
    </source>
</evidence>
<dbReference type="Proteomes" id="UP000621455">
    <property type="component" value="Unassembled WGS sequence"/>
</dbReference>
<dbReference type="SUPFAM" id="SSF69322">
    <property type="entry name" value="Tricorn protease domain 2"/>
    <property type="match status" value="1"/>
</dbReference>
<keyword evidence="2" id="KW-1185">Reference proteome</keyword>
<sequence length="371" mass="40095">MLTDNNEVIACVREGEAGYGWIVKHNYRSNSTSPIVRFKSPVVATGLRTLTVGPGANPKVFTAGFLDGGLATFDPVATTPVPLKNEADQAEGLAVLDDKLYAGLYQYAKISSFDVTTTGLENKKELFNLSGTHKQDRPFAMLAIPAPVNKLVVGTVPQSAVNASGSLAILSLDDASVPAVPAITDNFIAGQSILALTNIGNVIYGGTSTWGAYNDKPVKDANGVFETATLFSLDISNPRALPTLIHPVKDRLVISTLINVQGKIWGLAEDTLFIYDPANPLGVIQQNNLFGYRFSEWNIAWKAAKMVEAKNGYVYISFDDKLYRVSIKTPEQRPELVISSGVNSVDIDETGNLYYISGARLKKFDMVANPQ</sequence>
<name>A0ABX0NKL9_9BURK</name>
<organism evidence="1 2">
    <name type="scientific">Massilia frigida</name>
    <dbReference type="NCBI Taxonomy" id="2609281"/>
    <lineage>
        <taxon>Bacteria</taxon>
        <taxon>Pseudomonadati</taxon>
        <taxon>Pseudomonadota</taxon>
        <taxon>Betaproteobacteria</taxon>
        <taxon>Burkholderiales</taxon>
        <taxon>Oxalobacteraceae</taxon>
        <taxon>Telluria group</taxon>
        <taxon>Massilia</taxon>
    </lineage>
</organism>
<reference evidence="1 2" key="1">
    <citation type="submission" date="2019-10" db="EMBL/GenBank/DDBJ databases">
        <title>Taxonomy of Antarctic Massilia spp.: description of Massilia rubra sp. nov., Massilia aquatica sp. nov., Massilia mucilaginosa sp. nov., Massilia frigida sp. nov. isolated from streams, lakes and regoliths.</title>
        <authorList>
            <person name="Holochova P."/>
            <person name="Sedlacek I."/>
            <person name="Kralova S."/>
            <person name="Maslanova I."/>
            <person name="Busse H.-J."/>
            <person name="Stankova E."/>
            <person name="Vrbovska V."/>
            <person name="Kovarovic V."/>
            <person name="Bartak M."/>
            <person name="Svec P."/>
            <person name="Pantucek R."/>
        </authorList>
    </citation>
    <scope>NUCLEOTIDE SEQUENCE [LARGE SCALE GENOMIC DNA]</scope>
    <source>
        <strain evidence="1 2">CCM 8695</strain>
    </source>
</reference>
<dbReference type="EMBL" id="WHJG01000114">
    <property type="protein sequence ID" value="NHZ84159.1"/>
    <property type="molecule type" value="Genomic_DNA"/>
</dbReference>